<feature type="compositionally biased region" description="Polar residues" evidence="8">
    <location>
        <begin position="468"/>
        <end position="484"/>
    </location>
</feature>
<feature type="region of interest" description="Disordered" evidence="8">
    <location>
        <begin position="574"/>
        <end position="639"/>
    </location>
</feature>
<feature type="region of interest" description="Disordered" evidence="8">
    <location>
        <begin position="528"/>
        <end position="560"/>
    </location>
</feature>
<sequence length="1046" mass="117806">MREKESKQRHPSGEDAKHTKGGGDGSQDGETKDHPQHPKRLSNGSIDPDSEVNRVIELQETIEKQNAELTATRAKIAELTLKITEMEESATSMSKELIKAQELNVKLQRDLHESMAQRVDQEERIATLEKRYLNAQRETTSVHDLNDKLESELATKDVQLKQTEEKLKQLQERLEAAEQKLQQSLRKVETLPNVEAELQQRLEALAQAEERHGSIEERLKHIENELEEKTAELQKARQREKMNEEHNARLSATVDKLLTESNERLQLHLKERLQAVEEKTQLNTELEKVKKLLDELQLEKDKLQDQYTKSKAEIIQLKEQLEKANSGLSPSSDEAEVLRRQHRGREEALVDDPSKVNTLNEQEWEKLQQANVLANVQHAFDTSDTEVTDDESIFNAVDLLSPTAPTDAQTLALMLQEQLDAINNEIRLIQEEKETTEQRAEELESRVGSGSLDAMRWRAERSFERSSPPMSGRSTPTPRPSYQGNRPDYLQKYNTAPANMSVQHMYSYSTSSPHLAITSGSDMAAIGAAAAQQPTSKDDSAIGDDSRQIKCESSPPTPRSLRLERIQQALAQSNEELQQRTLDSAQSTPSPLSSNNSSQDSLHKQPKKKSGFKTSLGRIFSKKEKGKKELPGRALPPEAQLANMECNRHEKQELPANNVSGLTSPYVEVDLSATNSDTVGLGLGKQTEFDRRKKKKNELLEEAMKAGTPFALWNGPTVVAWLELWVGMPAWYVAACRANVKSGAIMSALSDQEIQREIGISNPLHRLKLRLAIQEMVSLTSPSAPKTSRTTLAFGDMNHEWIGNEWLPSLGLPQYRSTFMECLVDARMLDHLTKKDLRGQLKMVDSFHRTSLQYGISCLKRLNFDKGELARRRDESINDNKDVLVWSNERVIKWTQSVGLKEYANHLIESGVHGALVAMDESFDHNSMALALQIPTQSVQARQILEREFNNLLAIGTDRRLDEGDTIKLKRMPSWRKKFRTKDSLLPSPLLSAARVKEAKDSGDQNGDNENNAQIVLPPDGNHQYDGQSLDGATLNTSPLPHHKGS</sequence>
<feature type="region of interest" description="Disordered" evidence="8">
    <location>
        <begin position="1"/>
        <end position="53"/>
    </location>
</feature>
<accession>A0AAD9NCY3</accession>
<feature type="coiled-coil region" evidence="7">
    <location>
        <begin position="55"/>
        <end position="246"/>
    </location>
</feature>
<keyword evidence="6 7" id="KW-0175">Coiled coil</keyword>
<feature type="domain" description="SAM" evidence="9">
    <location>
        <begin position="713"/>
        <end position="779"/>
    </location>
</feature>
<evidence type="ECO:0000256" key="6">
    <source>
        <dbReference type="ARBA" id="ARBA00023054"/>
    </source>
</evidence>
<dbReference type="GO" id="GO:0050808">
    <property type="term" value="P:synapse organization"/>
    <property type="evidence" value="ECO:0007669"/>
    <property type="project" value="TreeGrafter"/>
</dbReference>
<proteinExistence type="inferred from homology"/>
<reference evidence="10" key="1">
    <citation type="journal article" date="2023" name="Mol. Biol. Evol.">
        <title>Third-Generation Sequencing Reveals the Adaptive Role of the Epigenome in Three Deep-Sea Polychaetes.</title>
        <authorList>
            <person name="Perez M."/>
            <person name="Aroh O."/>
            <person name="Sun Y."/>
            <person name="Lan Y."/>
            <person name="Juniper S.K."/>
            <person name="Young C.R."/>
            <person name="Angers B."/>
            <person name="Qian P.Y."/>
        </authorList>
    </citation>
    <scope>NUCLEOTIDE SEQUENCE</scope>
    <source>
        <strain evidence="10">P08H-3</strain>
    </source>
</reference>
<dbReference type="InterPro" id="IPR057892">
    <property type="entry name" value="LIP-1_CC2"/>
</dbReference>
<dbReference type="Gene3D" id="1.10.150.50">
    <property type="entry name" value="Transcription Factor, Ets-1"/>
    <property type="match status" value="3"/>
</dbReference>
<dbReference type="Pfam" id="PF00536">
    <property type="entry name" value="SAM_1"/>
    <property type="match status" value="2"/>
</dbReference>
<feature type="compositionally biased region" description="Basic and acidic residues" evidence="8">
    <location>
        <begin position="536"/>
        <end position="550"/>
    </location>
</feature>
<comment type="caution">
    <text evidence="10">The sequence shown here is derived from an EMBL/GenBank/DDBJ whole genome shotgun (WGS) entry which is preliminary data.</text>
</comment>
<evidence type="ECO:0000256" key="3">
    <source>
        <dbReference type="ARBA" id="ARBA00022490"/>
    </source>
</evidence>
<feature type="compositionally biased region" description="Basic and acidic residues" evidence="8">
    <location>
        <begin position="621"/>
        <end position="631"/>
    </location>
</feature>
<organism evidence="10 11">
    <name type="scientific">Paralvinella palmiformis</name>
    <dbReference type="NCBI Taxonomy" id="53620"/>
    <lineage>
        <taxon>Eukaryota</taxon>
        <taxon>Metazoa</taxon>
        <taxon>Spiralia</taxon>
        <taxon>Lophotrochozoa</taxon>
        <taxon>Annelida</taxon>
        <taxon>Polychaeta</taxon>
        <taxon>Sedentaria</taxon>
        <taxon>Canalipalpata</taxon>
        <taxon>Terebellida</taxon>
        <taxon>Terebelliformia</taxon>
        <taxon>Alvinellidae</taxon>
        <taxon>Paralvinella</taxon>
    </lineage>
</organism>
<feature type="compositionally biased region" description="Polar residues" evidence="8">
    <location>
        <begin position="574"/>
        <end position="585"/>
    </location>
</feature>
<dbReference type="EMBL" id="JAODUP010000050">
    <property type="protein sequence ID" value="KAK2165430.1"/>
    <property type="molecule type" value="Genomic_DNA"/>
</dbReference>
<dbReference type="GO" id="GO:0048786">
    <property type="term" value="C:presynaptic active zone"/>
    <property type="evidence" value="ECO:0007669"/>
    <property type="project" value="TreeGrafter"/>
</dbReference>
<dbReference type="InterPro" id="IPR029515">
    <property type="entry name" value="Liprin"/>
</dbReference>
<dbReference type="Pfam" id="PF25526">
    <property type="entry name" value="LIP-1"/>
    <property type="match status" value="1"/>
</dbReference>
<dbReference type="InterPro" id="IPR037620">
    <property type="entry name" value="LIP-1_SAM_1"/>
</dbReference>
<evidence type="ECO:0000256" key="5">
    <source>
        <dbReference type="ARBA" id="ARBA00022737"/>
    </source>
</evidence>
<feature type="region of interest" description="Disordered" evidence="8">
    <location>
        <begin position="995"/>
        <end position="1046"/>
    </location>
</feature>
<feature type="domain" description="SAM" evidence="9">
    <location>
        <begin position="886"/>
        <end position="955"/>
    </location>
</feature>
<evidence type="ECO:0000256" key="7">
    <source>
        <dbReference type="SAM" id="Coils"/>
    </source>
</evidence>
<dbReference type="SUPFAM" id="SSF57997">
    <property type="entry name" value="Tropomyosin"/>
    <property type="match status" value="1"/>
</dbReference>
<dbReference type="GO" id="GO:0005737">
    <property type="term" value="C:cytoplasm"/>
    <property type="evidence" value="ECO:0007669"/>
    <property type="project" value="UniProtKB-SubCell"/>
</dbReference>
<dbReference type="SUPFAM" id="SSF47769">
    <property type="entry name" value="SAM/Pointed domain"/>
    <property type="match status" value="3"/>
</dbReference>
<dbReference type="AlphaFoldDB" id="A0AAD9NCY3"/>
<dbReference type="FunFam" id="1.10.150.50:FF:000004">
    <property type="entry name" value="PTPRF interacting protein alpha 1"/>
    <property type="match status" value="1"/>
</dbReference>
<gene>
    <name evidence="10" type="ORF">LSH36_50g01002</name>
</gene>
<evidence type="ECO:0000256" key="4">
    <source>
        <dbReference type="ARBA" id="ARBA00022553"/>
    </source>
</evidence>
<feature type="domain" description="SAM" evidence="9">
    <location>
        <begin position="805"/>
        <end position="862"/>
    </location>
</feature>
<protein>
    <recommendedName>
        <fullName evidence="9">SAM domain-containing protein</fullName>
    </recommendedName>
</protein>
<feature type="region of interest" description="Disordered" evidence="8">
    <location>
        <begin position="461"/>
        <end position="491"/>
    </location>
</feature>
<feature type="coiled-coil region" evidence="7">
    <location>
        <begin position="412"/>
        <end position="446"/>
    </location>
</feature>
<dbReference type="PANTHER" id="PTHR12587">
    <property type="entry name" value="LAR INTERACTING PROTEIN LIP -RELATED PROTEIN"/>
    <property type="match status" value="1"/>
</dbReference>
<feature type="compositionally biased region" description="Polar residues" evidence="8">
    <location>
        <begin position="1004"/>
        <end position="1014"/>
    </location>
</feature>
<keyword evidence="3" id="KW-0963">Cytoplasm</keyword>
<dbReference type="CDD" id="cd09565">
    <property type="entry name" value="SAM_liprin-alpha1_2_3_4_repeat2"/>
    <property type="match status" value="1"/>
</dbReference>
<evidence type="ECO:0000259" key="9">
    <source>
        <dbReference type="PROSITE" id="PS50105"/>
    </source>
</evidence>
<evidence type="ECO:0000256" key="1">
    <source>
        <dbReference type="ARBA" id="ARBA00004496"/>
    </source>
</evidence>
<dbReference type="SMART" id="SM00454">
    <property type="entry name" value="SAM"/>
    <property type="match status" value="3"/>
</dbReference>
<keyword evidence="4" id="KW-0597">Phosphoprotein</keyword>
<dbReference type="InterPro" id="IPR001660">
    <property type="entry name" value="SAM"/>
</dbReference>
<comment type="subcellular location">
    <subcellularLocation>
        <location evidence="1">Cytoplasm</location>
    </subcellularLocation>
</comment>
<dbReference type="InterPro" id="IPR037622">
    <property type="entry name" value="LIP-1_SAM_3"/>
</dbReference>
<dbReference type="CDD" id="cd09568">
    <property type="entry name" value="SAM_liprin-alpha1_2_3_4_repeat3"/>
    <property type="match status" value="1"/>
</dbReference>
<dbReference type="Pfam" id="PF07647">
    <property type="entry name" value="SAM_2"/>
    <property type="match status" value="1"/>
</dbReference>
<dbReference type="FunFam" id="1.10.150.50:FF:000003">
    <property type="entry name" value="liprin-alpha-2 isoform X1"/>
    <property type="match status" value="1"/>
</dbReference>
<feature type="compositionally biased region" description="Low complexity" evidence="8">
    <location>
        <begin position="586"/>
        <end position="600"/>
    </location>
</feature>
<name>A0AAD9NCY3_9ANNE</name>
<keyword evidence="5" id="KW-0677">Repeat</keyword>
<evidence type="ECO:0000256" key="2">
    <source>
        <dbReference type="ARBA" id="ARBA00007026"/>
    </source>
</evidence>
<comment type="similarity">
    <text evidence="2">Belongs to the liprin family. Liprin-alpha subfamily.</text>
</comment>
<evidence type="ECO:0000256" key="8">
    <source>
        <dbReference type="SAM" id="MobiDB-lite"/>
    </source>
</evidence>
<dbReference type="PROSITE" id="PS50105">
    <property type="entry name" value="SAM_DOMAIN"/>
    <property type="match status" value="3"/>
</dbReference>
<dbReference type="InterPro" id="IPR037621">
    <property type="entry name" value="LIP-1_SAM_2"/>
</dbReference>
<feature type="coiled-coil region" evidence="7">
    <location>
        <begin position="272"/>
        <end position="327"/>
    </location>
</feature>
<feature type="compositionally biased region" description="Basic and acidic residues" evidence="8">
    <location>
        <begin position="1"/>
        <end position="18"/>
    </location>
</feature>
<evidence type="ECO:0000313" key="11">
    <source>
        <dbReference type="Proteomes" id="UP001208570"/>
    </source>
</evidence>
<dbReference type="CDD" id="cd09562">
    <property type="entry name" value="SAM_liprin-alpha1_2_3_4_repeat1"/>
    <property type="match status" value="1"/>
</dbReference>
<evidence type="ECO:0000313" key="10">
    <source>
        <dbReference type="EMBL" id="KAK2165430.1"/>
    </source>
</evidence>
<dbReference type="Proteomes" id="UP001208570">
    <property type="component" value="Unassembled WGS sequence"/>
</dbReference>
<keyword evidence="11" id="KW-1185">Reference proteome</keyword>
<dbReference type="InterPro" id="IPR013761">
    <property type="entry name" value="SAM/pointed_sf"/>
</dbReference>
<dbReference type="PANTHER" id="PTHR12587:SF20">
    <property type="entry name" value="LIPRIN-ALPHA, ISOFORM E"/>
    <property type="match status" value="1"/>
</dbReference>